<dbReference type="InterPro" id="IPR036390">
    <property type="entry name" value="WH_DNA-bd_sf"/>
</dbReference>
<proteinExistence type="predicted"/>
<evidence type="ECO:0008006" key="3">
    <source>
        <dbReference type="Google" id="ProtNLM"/>
    </source>
</evidence>
<dbReference type="Proteomes" id="UP000199415">
    <property type="component" value="Unassembled WGS sequence"/>
</dbReference>
<evidence type="ECO:0000313" key="2">
    <source>
        <dbReference type="Proteomes" id="UP000199415"/>
    </source>
</evidence>
<keyword evidence="2" id="KW-1185">Reference proteome</keyword>
<organism evidence="1 2">
    <name type="scientific">Limimonas halophila</name>
    <dbReference type="NCBI Taxonomy" id="1082479"/>
    <lineage>
        <taxon>Bacteria</taxon>
        <taxon>Pseudomonadati</taxon>
        <taxon>Pseudomonadota</taxon>
        <taxon>Alphaproteobacteria</taxon>
        <taxon>Rhodospirillales</taxon>
        <taxon>Rhodovibrionaceae</taxon>
        <taxon>Limimonas</taxon>
    </lineage>
</organism>
<dbReference type="OrthoDB" id="7349109at2"/>
<dbReference type="SUPFAM" id="SSF46785">
    <property type="entry name" value="Winged helix' DNA-binding domain"/>
    <property type="match status" value="1"/>
</dbReference>
<dbReference type="RefSeq" id="WP_090020092.1">
    <property type="nucleotide sequence ID" value="NZ_FNCE01000006.1"/>
</dbReference>
<dbReference type="Gene3D" id="1.10.10.10">
    <property type="entry name" value="Winged helix-like DNA-binding domain superfamily/Winged helix DNA-binding domain"/>
    <property type="match status" value="1"/>
</dbReference>
<sequence>MGFDHATRRTYLDMMARISARWLRLFENDPDLYSTAYWDLLTTLWAAGGPMRKTEALAAMSAVKSPHTAGKYLDCAVARGYVQETGNPADARSKLVQLSPWLKQRLDAFFDDAVNDMVATADLVRDRRDDSEGEDAA</sequence>
<name>A0A1G7S1W5_9PROT</name>
<dbReference type="EMBL" id="FNCE01000006">
    <property type="protein sequence ID" value="SDG17017.1"/>
    <property type="molecule type" value="Genomic_DNA"/>
</dbReference>
<protein>
    <recommendedName>
        <fullName evidence="3">DNA-binding transcriptional regulator, MarR family</fullName>
    </recommendedName>
</protein>
<dbReference type="AlphaFoldDB" id="A0A1G7S1W5"/>
<reference evidence="1 2" key="1">
    <citation type="submission" date="2016-10" db="EMBL/GenBank/DDBJ databases">
        <authorList>
            <person name="de Groot N.N."/>
        </authorList>
    </citation>
    <scope>NUCLEOTIDE SEQUENCE [LARGE SCALE GENOMIC DNA]</scope>
    <source>
        <strain evidence="1 2">DSM 25584</strain>
    </source>
</reference>
<accession>A0A1G7S1W5</accession>
<gene>
    <name evidence="1" type="ORF">SAMN05216241_10690</name>
</gene>
<evidence type="ECO:0000313" key="1">
    <source>
        <dbReference type="EMBL" id="SDG17017.1"/>
    </source>
</evidence>
<dbReference type="InterPro" id="IPR036388">
    <property type="entry name" value="WH-like_DNA-bd_sf"/>
</dbReference>